<name>A0AAV3ZGR2_9GAST</name>
<keyword evidence="4" id="KW-1185">Reference proteome</keyword>
<dbReference type="Gene3D" id="1.20.1070.10">
    <property type="entry name" value="Rhodopsin 7-helix transmembrane proteins"/>
    <property type="match status" value="1"/>
</dbReference>
<accession>A0AAV3ZGR2</accession>
<protein>
    <submittedName>
        <fullName evidence="3">Chemosensory receptor c</fullName>
    </submittedName>
</protein>
<feature type="transmembrane region" description="Helical" evidence="2">
    <location>
        <begin position="64"/>
        <end position="87"/>
    </location>
</feature>
<comment type="caution">
    <text evidence="3">The sequence shown here is derived from an EMBL/GenBank/DDBJ whole genome shotgun (WGS) entry which is preliminary data.</text>
</comment>
<keyword evidence="2" id="KW-0472">Membrane</keyword>
<reference evidence="3 4" key="1">
    <citation type="journal article" date="2021" name="Elife">
        <title>Chloroplast acquisition without the gene transfer in kleptoplastic sea slugs, Plakobranchus ocellatus.</title>
        <authorList>
            <person name="Maeda T."/>
            <person name="Takahashi S."/>
            <person name="Yoshida T."/>
            <person name="Shimamura S."/>
            <person name="Takaki Y."/>
            <person name="Nagai Y."/>
            <person name="Toyoda A."/>
            <person name="Suzuki Y."/>
            <person name="Arimoto A."/>
            <person name="Ishii H."/>
            <person name="Satoh N."/>
            <person name="Nishiyama T."/>
            <person name="Hasebe M."/>
            <person name="Maruyama T."/>
            <person name="Minagawa J."/>
            <person name="Obokata J."/>
            <person name="Shigenobu S."/>
        </authorList>
    </citation>
    <scope>NUCLEOTIDE SEQUENCE [LARGE SCALE GENOMIC DNA]</scope>
</reference>
<feature type="compositionally biased region" description="Polar residues" evidence="1">
    <location>
        <begin position="10"/>
        <end position="33"/>
    </location>
</feature>
<feature type="region of interest" description="Disordered" evidence="1">
    <location>
        <begin position="1"/>
        <end position="33"/>
    </location>
</feature>
<dbReference type="SUPFAM" id="SSF81321">
    <property type="entry name" value="Family A G protein-coupled receptor-like"/>
    <property type="match status" value="1"/>
</dbReference>
<dbReference type="AlphaFoldDB" id="A0AAV3ZGR2"/>
<proteinExistence type="predicted"/>
<keyword evidence="2" id="KW-1133">Transmembrane helix</keyword>
<evidence type="ECO:0000313" key="4">
    <source>
        <dbReference type="Proteomes" id="UP000735302"/>
    </source>
</evidence>
<dbReference type="Proteomes" id="UP000735302">
    <property type="component" value="Unassembled WGS sequence"/>
</dbReference>
<evidence type="ECO:0000256" key="2">
    <source>
        <dbReference type="SAM" id="Phobius"/>
    </source>
</evidence>
<evidence type="ECO:0000313" key="3">
    <source>
        <dbReference type="EMBL" id="GFN94334.1"/>
    </source>
</evidence>
<dbReference type="EMBL" id="BLXT01002434">
    <property type="protein sequence ID" value="GFN94334.1"/>
    <property type="molecule type" value="Genomic_DNA"/>
</dbReference>
<keyword evidence="2" id="KW-0812">Transmembrane</keyword>
<organism evidence="3 4">
    <name type="scientific">Plakobranchus ocellatus</name>
    <dbReference type="NCBI Taxonomy" id="259542"/>
    <lineage>
        <taxon>Eukaryota</taxon>
        <taxon>Metazoa</taxon>
        <taxon>Spiralia</taxon>
        <taxon>Lophotrochozoa</taxon>
        <taxon>Mollusca</taxon>
        <taxon>Gastropoda</taxon>
        <taxon>Heterobranchia</taxon>
        <taxon>Euthyneura</taxon>
        <taxon>Panpulmonata</taxon>
        <taxon>Sacoglossa</taxon>
        <taxon>Placobranchoidea</taxon>
        <taxon>Plakobranchidae</taxon>
        <taxon>Plakobranchus</taxon>
    </lineage>
</organism>
<gene>
    <name evidence="3" type="ORF">PoB_002084000</name>
</gene>
<keyword evidence="3" id="KW-0675">Receptor</keyword>
<feature type="transmembrane region" description="Helical" evidence="2">
    <location>
        <begin position="99"/>
        <end position="124"/>
    </location>
</feature>
<sequence length="145" mass="16371">MRSSMRLKSASFSAGSDRTQKTESSAKPVGQVNTKLDATDIKTGVKKDADKKPPQKELLVIKQALTVVMLQVICTTSGIIVYIFVMIEPRFRMGTEYQNLFFVVYGAVDFSYAINAFFNFFIYLNFNSKFKQCFHSVFTCGEISL</sequence>
<evidence type="ECO:0000256" key="1">
    <source>
        <dbReference type="SAM" id="MobiDB-lite"/>
    </source>
</evidence>